<comment type="caution">
    <text evidence="1">The sequence shown here is derived from an EMBL/GenBank/DDBJ whole genome shotgun (WGS) entry which is preliminary data.</text>
</comment>
<evidence type="ECO:0000313" key="1">
    <source>
        <dbReference type="EMBL" id="MBP3950338.1"/>
    </source>
</evidence>
<name>A0A941APP4_9BACI</name>
<protein>
    <submittedName>
        <fullName evidence="1">HK97 gp10 family phage protein</fullName>
    </submittedName>
</protein>
<dbReference type="EMBL" id="JAGKSQ010000002">
    <property type="protein sequence ID" value="MBP3950338.1"/>
    <property type="molecule type" value="Genomic_DNA"/>
</dbReference>
<accession>A0A941APP4</accession>
<reference evidence="1" key="1">
    <citation type="submission" date="2021-03" db="EMBL/GenBank/DDBJ databases">
        <title>Bacillus suaedae sp. nov., isolated from Suaeda aralocaspica.</title>
        <authorList>
            <person name="Lei R.F.R."/>
        </authorList>
    </citation>
    <scope>NUCLEOTIDE SEQUENCE</scope>
    <source>
        <strain evidence="1">YZJH907-2</strain>
    </source>
</reference>
<organism evidence="1 2">
    <name type="scientific">Halalkalibacter suaedae</name>
    <dbReference type="NCBI Taxonomy" id="2822140"/>
    <lineage>
        <taxon>Bacteria</taxon>
        <taxon>Bacillati</taxon>
        <taxon>Bacillota</taxon>
        <taxon>Bacilli</taxon>
        <taxon>Bacillales</taxon>
        <taxon>Bacillaceae</taxon>
        <taxon>Halalkalibacter</taxon>
    </lineage>
</organism>
<evidence type="ECO:0000313" key="2">
    <source>
        <dbReference type="Proteomes" id="UP000678228"/>
    </source>
</evidence>
<sequence>MGKDLFFNIEWEGLEELDEEFAKMESRFREILVEEYTQYGLLVEEGAKSLVHHDQGDLEDSIHFNKAEVTGDEVIVQGGSNLKYALKRHEAPYRMGVHDKYDNGAKFPNYYVGGRGRGTHAKPSWRGYKPGRKYLENAIKATEKDFDKMNTRILKRTYGDKK</sequence>
<dbReference type="RefSeq" id="WP_210595989.1">
    <property type="nucleotide sequence ID" value="NZ_JAGKSQ010000002.1"/>
</dbReference>
<dbReference type="Proteomes" id="UP000678228">
    <property type="component" value="Unassembled WGS sequence"/>
</dbReference>
<proteinExistence type="predicted"/>
<keyword evidence="2" id="KW-1185">Reference proteome</keyword>
<dbReference type="AlphaFoldDB" id="A0A941APP4"/>
<gene>
    <name evidence="1" type="ORF">J7W16_04275</name>
</gene>